<dbReference type="Pfam" id="PF10677">
    <property type="entry name" value="DUF2490"/>
    <property type="match status" value="1"/>
</dbReference>
<keyword evidence="1" id="KW-0732">Signal</keyword>
<proteinExistence type="predicted"/>
<reference evidence="3" key="1">
    <citation type="journal article" date="2019" name="Int. J. Syst. Evol. Microbiol.">
        <title>The Global Catalogue of Microorganisms (GCM) 10K type strain sequencing project: providing services to taxonomists for standard genome sequencing and annotation.</title>
        <authorList>
            <consortium name="The Broad Institute Genomics Platform"/>
            <consortium name="The Broad Institute Genome Sequencing Center for Infectious Disease"/>
            <person name="Wu L."/>
            <person name="Ma J."/>
        </authorList>
    </citation>
    <scope>NUCLEOTIDE SEQUENCE [LARGE SCALE GENOMIC DNA]</scope>
    <source>
        <strain evidence="3">KCTC 42107</strain>
    </source>
</reference>
<dbReference type="Proteomes" id="UP001597480">
    <property type="component" value="Unassembled WGS sequence"/>
</dbReference>
<accession>A0ABW5NX56</accession>
<feature type="chain" id="PRO_5047463158" evidence="1">
    <location>
        <begin position="23"/>
        <end position="259"/>
    </location>
</feature>
<dbReference type="EMBL" id="JBHUMD010000030">
    <property type="protein sequence ID" value="MFD2603639.1"/>
    <property type="molecule type" value="Genomic_DNA"/>
</dbReference>
<comment type="caution">
    <text evidence="2">The sequence shown here is derived from an EMBL/GenBank/DDBJ whole genome shotgun (WGS) entry which is preliminary data.</text>
</comment>
<protein>
    <submittedName>
        <fullName evidence="2">DUF2490 domain-containing protein</fullName>
    </submittedName>
</protein>
<feature type="signal peptide" evidence="1">
    <location>
        <begin position="1"/>
        <end position="22"/>
    </location>
</feature>
<evidence type="ECO:0000313" key="3">
    <source>
        <dbReference type="Proteomes" id="UP001597480"/>
    </source>
</evidence>
<organism evidence="2 3">
    <name type="scientific">Flavobacterium suzhouense</name>
    <dbReference type="NCBI Taxonomy" id="1529638"/>
    <lineage>
        <taxon>Bacteria</taxon>
        <taxon>Pseudomonadati</taxon>
        <taxon>Bacteroidota</taxon>
        <taxon>Flavobacteriia</taxon>
        <taxon>Flavobacteriales</taxon>
        <taxon>Flavobacteriaceae</taxon>
        <taxon>Flavobacterium</taxon>
    </lineage>
</organism>
<sequence length="259" mass="29870">MIMNTRFLALIFCFLFTIAAFAQLTPPGLGETNTAFWSAIGVSQKLNEKNSSKTYFGAGYISGTEAEDPFNAPSIIVLNQEFYHKLNSKWQYSYALSYRRQHEYDEQFDKPEEADIRQEFRVYGRFSYTTYIGSLKWSTTVRQEVRKFFSDDFAQVENSLQLRTRLKTQLFVPLDHDSHNSFMGSAEALFAVANDHNEGWDSPEYKEVRFCLYYSYSPESMPVTFDIGYMNDLIGNGHDTADASYIAMDIIIKDPFSHS</sequence>
<evidence type="ECO:0000256" key="1">
    <source>
        <dbReference type="SAM" id="SignalP"/>
    </source>
</evidence>
<dbReference type="InterPro" id="IPR019619">
    <property type="entry name" value="DUF2490"/>
</dbReference>
<name>A0ABW5NX56_9FLAO</name>
<keyword evidence="3" id="KW-1185">Reference proteome</keyword>
<gene>
    <name evidence="2" type="ORF">ACFSR3_16365</name>
</gene>
<evidence type="ECO:0000313" key="2">
    <source>
        <dbReference type="EMBL" id="MFD2603639.1"/>
    </source>
</evidence>
<dbReference type="RefSeq" id="WP_379822523.1">
    <property type="nucleotide sequence ID" value="NZ_JBHUMD010000030.1"/>
</dbReference>